<evidence type="ECO:0000259" key="1">
    <source>
        <dbReference type="SMART" id="SM00836"/>
    </source>
</evidence>
<dbReference type="InterPro" id="IPR009080">
    <property type="entry name" value="tRNAsynth_Ia_anticodon-bd"/>
</dbReference>
<dbReference type="InParanoid" id="A0A482XQ74"/>
<dbReference type="OrthoDB" id="9990834at2759"/>
<comment type="caution">
    <text evidence="2">The sequence shown here is derived from an EMBL/GenBank/DDBJ whole genome shotgun (WGS) entry which is preliminary data.</text>
</comment>
<protein>
    <recommendedName>
        <fullName evidence="1">DALR anticodon binding domain-containing protein</fullName>
    </recommendedName>
</protein>
<dbReference type="PANTHER" id="PTHR16043:SF1">
    <property type="entry name" value="DALR ANTICODON-BINDING DOMAIN-CONTAINING PROTEIN 3"/>
    <property type="match status" value="1"/>
</dbReference>
<proteinExistence type="predicted"/>
<dbReference type="Proteomes" id="UP000291343">
    <property type="component" value="Unassembled WGS sequence"/>
</dbReference>
<gene>
    <name evidence="2" type="ORF">LSTR_LSTR017052</name>
</gene>
<dbReference type="EMBL" id="QKKF02004537">
    <property type="protein sequence ID" value="RZF47331.1"/>
    <property type="molecule type" value="Genomic_DNA"/>
</dbReference>
<evidence type="ECO:0000313" key="2">
    <source>
        <dbReference type="EMBL" id="RZF47331.1"/>
    </source>
</evidence>
<feature type="domain" description="DALR anticodon binding" evidence="1">
    <location>
        <begin position="253"/>
        <end position="387"/>
    </location>
</feature>
<sequence>MIDLQLDFLDSLAQYFKSCFDHNIKVFKINKLKKEGDFTAFLSNTDKERIHRFELPVTKDLPEKSQSWKVPIGCVDVKVDNILISLDRPVLFRNCIYLIGEQNEFYGLSPIFSTKTFKITTDVAGEPRNPTELRTSLSAGIVRRLLLAVGASLSQGHECTRLHLALKPPPPSEQCSYLLVSKVLNSDNMTPDDYFLRTERMMRLKDDMNFSLGKEDDRKIVNAILRFELLMTKLSQPVKLSTQTDRIKGAVYIMYNFVRLKAILNQFESNVASGIYPPVPPFHEIDFQQLACEEEWHIMFCYLFDWPQVVRAACESLSSKCNIHTIFMFLAKLSTNFSSYYAKERILTENRKQLLPVMFARICLMKAIVRVMENAFTIVGISPLSRM</sequence>
<dbReference type="InterPro" id="IPR037380">
    <property type="entry name" value="DALRD3"/>
</dbReference>
<dbReference type="GO" id="GO:0006420">
    <property type="term" value="P:arginyl-tRNA aminoacylation"/>
    <property type="evidence" value="ECO:0007669"/>
    <property type="project" value="InterPro"/>
</dbReference>
<dbReference type="SMART" id="SM00836">
    <property type="entry name" value="DALR_1"/>
    <property type="match status" value="1"/>
</dbReference>
<dbReference type="PANTHER" id="PTHR16043">
    <property type="entry name" value="DALRD3 PROTEIN"/>
    <property type="match status" value="1"/>
</dbReference>
<organism evidence="2 3">
    <name type="scientific">Laodelphax striatellus</name>
    <name type="common">Small brown planthopper</name>
    <name type="synonym">Delphax striatella</name>
    <dbReference type="NCBI Taxonomy" id="195883"/>
    <lineage>
        <taxon>Eukaryota</taxon>
        <taxon>Metazoa</taxon>
        <taxon>Ecdysozoa</taxon>
        <taxon>Arthropoda</taxon>
        <taxon>Hexapoda</taxon>
        <taxon>Insecta</taxon>
        <taxon>Pterygota</taxon>
        <taxon>Neoptera</taxon>
        <taxon>Paraneoptera</taxon>
        <taxon>Hemiptera</taxon>
        <taxon>Auchenorrhyncha</taxon>
        <taxon>Fulgoroidea</taxon>
        <taxon>Delphacidae</taxon>
        <taxon>Criomorphinae</taxon>
        <taxon>Laodelphax</taxon>
    </lineage>
</organism>
<evidence type="ECO:0000313" key="3">
    <source>
        <dbReference type="Proteomes" id="UP000291343"/>
    </source>
</evidence>
<dbReference type="SMR" id="A0A482XQ74"/>
<reference evidence="2 3" key="1">
    <citation type="journal article" date="2017" name="Gigascience">
        <title>Genome sequence of the small brown planthopper, Laodelphax striatellus.</title>
        <authorList>
            <person name="Zhu J."/>
            <person name="Jiang F."/>
            <person name="Wang X."/>
            <person name="Yang P."/>
            <person name="Bao Y."/>
            <person name="Zhao W."/>
            <person name="Wang W."/>
            <person name="Lu H."/>
            <person name="Wang Q."/>
            <person name="Cui N."/>
            <person name="Li J."/>
            <person name="Chen X."/>
            <person name="Luo L."/>
            <person name="Yu J."/>
            <person name="Kang L."/>
            <person name="Cui F."/>
        </authorList>
    </citation>
    <scope>NUCLEOTIDE SEQUENCE [LARGE SCALE GENOMIC DNA]</scope>
    <source>
        <strain evidence="2">Lst14</strain>
    </source>
</reference>
<accession>A0A482XQ74</accession>
<dbReference type="SUPFAM" id="SSF47323">
    <property type="entry name" value="Anticodon-binding domain of a subclass of class I aminoacyl-tRNA synthetases"/>
    <property type="match status" value="1"/>
</dbReference>
<dbReference type="GO" id="GO:0000049">
    <property type="term" value="F:tRNA binding"/>
    <property type="evidence" value="ECO:0007669"/>
    <property type="project" value="TreeGrafter"/>
</dbReference>
<dbReference type="Gene3D" id="1.10.730.10">
    <property type="entry name" value="Isoleucyl-tRNA Synthetase, Domain 1"/>
    <property type="match status" value="1"/>
</dbReference>
<dbReference type="GO" id="GO:0106217">
    <property type="term" value="P:tRNA C3-cytosine methylation"/>
    <property type="evidence" value="ECO:0007669"/>
    <property type="project" value="TreeGrafter"/>
</dbReference>
<dbReference type="InterPro" id="IPR008909">
    <property type="entry name" value="DALR_anticod-bd"/>
</dbReference>
<dbReference type="GO" id="GO:0005524">
    <property type="term" value="F:ATP binding"/>
    <property type="evidence" value="ECO:0007669"/>
    <property type="project" value="InterPro"/>
</dbReference>
<name>A0A482XQ74_LAOST</name>
<keyword evidence="3" id="KW-1185">Reference proteome</keyword>
<dbReference type="Pfam" id="PF05746">
    <property type="entry name" value="DALR_1"/>
    <property type="match status" value="1"/>
</dbReference>
<dbReference type="GO" id="GO:0004814">
    <property type="term" value="F:arginine-tRNA ligase activity"/>
    <property type="evidence" value="ECO:0007669"/>
    <property type="project" value="InterPro"/>
</dbReference>
<dbReference type="STRING" id="195883.A0A482XQ74"/>
<dbReference type="AlphaFoldDB" id="A0A482XQ74"/>